<evidence type="ECO:0000313" key="3">
    <source>
        <dbReference type="Proteomes" id="UP000012081"/>
    </source>
</evidence>
<dbReference type="Gene3D" id="3.40.50.1110">
    <property type="entry name" value="SGNH hydrolase"/>
    <property type="match status" value="1"/>
</dbReference>
<dbReference type="Pfam" id="PF13472">
    <property type="entry name" value="Lipase_GDSL_2"/>
    <property type="match status" value="1"/>
</dbReference>
<dbReference type="InterPro" id="IPR051532">
    <property type="entry name" value="Ester_Hydrolysis_Enzymes"/>
</dbReference>
<dbReference type="GO" id="GO:0004622">
    <property type="term" value="F:phosphatidylcholine lysophospholipase activity"/>
    <property type="evidence" value="ECO:0007669"/>
    <property type="project" value="TreeGrafter"/>
</dbReference>
<keyword evidence="3" id="KW-1185">Reference proteome</keyword>
<dbReference type="GeneID" id="89498588"/>
<dbReference type="RefSeq" id="WP_003389047.1">
    <property type="nucleotide sequence ID" value="NZ_APBN01000005.1"/>
</dbReference>
<dbReference type="SUPFAM" id="SSF52266">
    <property type="entry name" value="SGNH hydrolase"/>
    <property type="match status" value="1"/>
</dbReference>
<dbReference type="AlphaFoldDB" id="M8DF34"/>
<organism evidence="2 3">
    <name type="scientific">Brevibacillus borstelensis AK1</name>
    <dbReference type="NCBI Taxonomy" id="1300222"/>
    <lineage>
        <taxon>Bacteria</taxon>
        <taxon>Bacillati</taxon>
        <taxon>Bacillota</taxon>
        <taxon>Bacilli</taxon>
        <taxon>Bacillales</taxon>
        <taxon>Paenibacillaceae</taxon>
        <taxon>Brevibacillus</taxon>
    </lineage>
</organism>
<dbReference type="InterPro" id="IPR036514">
    <property type="entry name" value="SGNH_hydro_sf"/>
</dbReference>
<evidence type="ECO:0000259" key="1">
    <source>
        <dbReference type="Pfam" id="PF13472"/>
    </source>
</evidence>
<name>M8DF34_9BACL</name>
<proteinExistence type="predicted"/>
<dbReference type="PANTHER" id="PTHR30383">
    <property type="entry name" value="THIOESTERASE 1/PROTEASE 1/LYSOPHOSPHOLIPASE L1"/>
    <property type="match status" value="1"/>
</dbReference>
<dbReference type="PATRIC" id="fig|1300222.3.peg.2994"/>
<evidence type="ECO:0000313" key="2">
    <source>
        <dbReference type="EMBL" id="EMT52027.1"/>
    </source>
</evidence>
<protein>
    <submittedName>
        <fullName evidence="2">G-D-S-L family lipolytic protein</fullName>
    </submittedName>
</protein>
<dbReference type="EMBL" id="APBN01000005">
    <property type="protein sequence ID" value="EMT52027.1"/>
    <property type="molecule type" value="Genomic_DNA"/>
</dbReference>
<feature type="domain" description="SGNH hydrolase-type esterase" evidence="1">
    <location>
        <begin position="47"/>
        <end position="220"/>
    </location>
</feature>
<dbReference type="InterPro" id="IPR013830">
    <property type="entry name" value="SGNH_hydro"/>
</dbReference>
<sequence length="237" mass="26937">MNVKENRPALLKPGLFGIEAAADRRRNEFDFHNEALLHHQRKIDFVFFGDSITHWWDVDTYFGGAGRVIVNRGIGGDTTAFALRRFAADVVQLRPAYAIILLGINNTWALDEWLPEDRKQPEHIQQEIVDDLAAMLTQARENGIAPILCSLLPTRMERYAKNSLRNELVASINKALQEYARAENIIFVDYHRHMTDEDGLTLREELADDGLHPHVLGYDLMARALRETLAAHGIEIG</sequence>
<gene>
    <name evidence="2" type="ORF">I532_14328</name>
</gene>
<dbReference type="OrthoDB" id="2513075at2"/>
<comment type="caution">
    <text evidence="2">The sequence shown here is derived from an EMBL/GenBank/DDBJ whole genome shotgun (WGS) entry which is preliminary data.</text>
</comment>
<dbReference type="STRING" id="1300222.I532_14328"/>
<accession>M8DF34</accession>
<dbReference type="PANTHER" id="PTHR30383:SF5">
    <property type="entry name" value="SGNH HYDROLASE-TYPE ESTERASE DOMAIN-CONTAINING PROTEIN"/>
    <property type="match status" value="1"/>
</dbReference>
<dbReference type="Proteomes" id="UP000012081">
    <property type="component" value="Unassembled WGS sequence"/>
</dbReference>
<reference evidence="2 3" key="1">
    <citation type="submission" date="2013-03" db="EMBL/GenBank/DDBJ databases">
        <title>Assembly of a new bacterial strain Brevibacillus borstelensis AK1.</title>
        <authorList>
            <person name="Rajan I."/>
            <person name="PoliReddy D."/>
            <person name="Sugumar T."/>
            <person name="Rathinam K."/>
            <person name="Alqarawi S."/>
            <person name="Khalil A.B."/>
            <person name="Sivakumar N."/>
        </authorList>
    </citation>
    <scope>NUCLEOTIDE SEQUENCE [LARGE SCALE GENOMIC DNA]</scope>
    <source>
        <strain evidence="2 3">AK1</strain>
    </source>
</reference>